<dbReference type="AlphaFoldDB" id="A0A093VK45"/>
<evidence type="ECO:0000256" key="2">
    <source>
        <dbReference type="ARBA" id="ARBA00022792"/>
    </source>
</evidence>
<keyword evidence="6" id="KW-0812">Transmembrane</keyword>
<dbReference type="GO" id="GO:0005743">
    <property type="term" value="C:mitochondrial inner membrane"/>
    <property type="evidence" value="ECO:0007669"/>
    <property type="project" value="UniProtKB-SubCell"/>
</dbReference>
<evidence type="ECO:0000256" key="5">
    <source>
        <dbReference type="SAM" id="MobiDB-lite"/>
    </source>
</evidence>
<comment type="subcellular location">
    <subcellularLocation>
        <location evidence="1">Mitochondrion inner membrane</location>
    </subcellularLocation>
</comment>
<sequence>EESGKVNNVKPKSRLGGPERLPELVAPHQTTDVCCFLYPAIPDTLPSITFRFLSTTLKMVARTIPRLAGFVYRENRVPYYQRLFQSHDGKRQWWKTGRSGAILYPYYISLWVTTYAMIRLTFGHKTFFGKE</sequence>
<comment type="caution">
    <text evidence="7">The sequence shown here is derived from an EMBL/GenBank/DDBJ whole genome shotgun (WGS) entry which is preliminary data.</text>
</comment>
<proteinExistence type="predicted"/>
<feature type="region of interest" description="Disordered" evidence="5">
    <location>
        <begin position="1"/>
        <end position="20"/>
    </location>
</feature>
<dbReference type="InterPro" id="IPR039297">
    <property type="entry name" value="COX7a"/>
</dbReference>
<dbReference type="HOGENOM" id="CLU_1932683_0_0_1"/>
<evidence type="ECO:0000313" key="7">
    <source>
        <dbReference type="EMBL" id="KFX47011.1"/>
    </source>
</evidence>
<keyword evidence="4 6" id="KW-0472">Membrane</keyword>
<keyword evidence="3" id="KW-0496">Mitochondrion</keyword>
<gene>
    <name evidence="7" type="ORF">GQ26_0160610</name>
</gene>
<feature type="non-terminal residue" evidence="7">
    <location>
        <position position="1"/>
    </location>
</feature>
<evidence type="ECO:0000256" key="1">
    <source>
        <dbReference type="ARBA" id="ARBA00004273"/>
    </source>
</evidence>
<evidence type="ECO:0000256" key="6">
    <source>
        <dbReference type="SAM" id="Phobius"/>
    </source>
</evidence>
<evidence type="ECO:0000256" key="3">
    <source>
        <dbReference type="ARBA" id="ARBA00023128"/>
    </source>
</evidence>
<keyword evidence="2" id="KW-0999">Mitochondrion inner membrane</keyword>
<evidence type="ECO:0000256" key="4">
    <source>
        <dbReference type="ARBA" id="ARBA00023136"/>
    </source>
</evidence>
<keyword evidence="6" id="KW-1133">Transmembrane helix</keyword>
<dbReference type="EMBL" id="JPOX01000016">
    <property type="protein sequence ID" value="KFX47011.1"/>
    <property type="molecule type" value="Genomic_DNA"/>
</dbReference>
<accession>A0A093VK45</accession>
<organism evidence="7">
    <name type="scientific">Talaromyces marneffei PM1</name>
    <dbReference type="NCBI Taxonomy" id="1077442"/>
    <lineage>
        <taxon>Eukaryota</taxon>
        <taxon>Fungi</taxon>
        <taxon>Dikarya</taxon>
        <taxon>Ascomycota</taxon>
        <taxon>Pezizomycotina</taxon>
        <taxon>Eurotiomycetes</taxon>
        <taxon>Eurotiomycetidae</taxon>
        <taxon>Eurotiales</taxon>
        <taxon>Trichocomaceae</taxon>
        <taxon>Talaromyces</taxon>
        <taxon>Talaromyces sect. Talaromyces</taxon>
    </lineage>
</organism>
<name>A0A093VK45_TALMA</name>
<protein>
    <submittedName>
        <fullName evidence="7">Cytochrome c oxidase subunit 7A2, mitochondrial</fullName>
    </submittedName>
</protein>
<dbReference type="Pfam" id="PF02238">
    <property type="entry name" value="COX7a"/>
    <property type="match status" value="1"/>
</dbReference>
<feature type="transmembrane region" description="Helical" evidence="6">
    <location>
        <begin position="101"/>
        <end position="122"/>
    </location>
</feature>
<reference evidence="7" key="1">
    <citation type="journal article" date="2014" name="PLoS Genet.">
        <title>Signature Gene Expression Reveals Novel Clues to the Molecular Mechanisms of Dimorphic Transition in Penicillium marneffei.</title>
        <authorList>
            <person name="Yang E."/>
            <person name="Wang G."/>
            <person name="Cai J."/>
            <person name="Woo P.C."/>
            <person name="Lau S.K."/>
            <person name="Yuen K.-Y."/>
            <person name="Chow W.-N."/>
            <person name="Lin X."/>
        </authorList>
    </citation>
    <scope>NUCLEOTIDE SEQUENCE [LARGE SCALE GENOMIC DNA]</scope>
    <source>
        <strain evidence="7">PM1</strain>
    </source>
</reference>